<name>A0A822ZMA6_NELNU</name>
<protein>
    <submittedName>
        <fullName evidence="1">Uncharacterized protein</fullName>
    </submittedName>
</protein>
<sequence>MVEDCGYSKDKVSKVFYKVPNLSNSDGLREVINDSTTFLLLNCAFEGGNLDMYVEHIVSDLAYNAVRCIAKELCVCVCRAGGGGGFE</sequence>
<evidence type="ECO:0000313" key="2">
    <source>
        <dbReference type="Proteomes" id="UP000607653"/>
    </source>
</evidence>
<reference evidence="1 2" key="1">
    <citation type="journal article" date="2020" name="Mol. Biol. Evol.">
        <title>Distinct Expression and Methylation Patterns for Genes with Different Fates following a Single Whole-Genome Duplication in Flowering Plants.</title>
        <authorList>
            <person name="Shi T."/>
            <person name="Rahmani R.S."/>
            <person name="Gugger P.F."/>
            <person name="Wang M."/>
            <person name="Li H."/>
            <person name="Zhang Y."/>
            <person name="Li Z."/>
            <person name="Wang Q."/>
            <person name="Van de Peer Y."/>
            <person name="Marchal K."/>
            <person name="Chen J."/>
        </authorList>
    </citation>
    <scope>NUCLEOTIDE SEQUENCE [LARGE SCALE GENOMIC DNA]</scope>
    <source>
        <tissue evidence="1">Leaf</tissue>
    </source>
</reference>
<keyword evidence="2" id="KW-1185">Reference proteome</keyword>
<organism evidence="1 2">
    <name type="scientific">Nelumbo nucifera</name>
    <name type="common">Sacred lotus</name>
    <dbReference type="NCBI Taxonomy" id="4432"/>
    <lineage>
        <taxon>Eukaryota</taxon>
        <taxon>Viridiplantae</taxon>
        <taxon>Streptophyta</taxon>
        <taxon>Embryophyta</taxon>
        <taxon>Tracheophyta</taxon>
        <taxon>Spermatophyta</taxon>
        <taxon>Magnoliopsida</taxon>
        <taxon>Proteales</taxon>
        <taxon>Nelumbonaceae</taxon>
        <taxon>Nelumbo</taxon>
    </lineage>
</organism>
<evidence type="ECO:0000313" key="1">
    <source>
        <dbReference type="EMBL" id="DAD45610.1"/>
    </source>
</evidence>
<proteinExistence type="predicted"/>
<dbReference type="EMBL" id="DUZY01000007">
    <property type="protein sequence ID" value="DAD45610.1"/>
    <property type="molecule type" value="Genomic_DNA"/>
</dbReference>
<dbReference type="AlphaFoldDB" id="A0A822ZMA6"/>
<gene>
    <name evidence="1" type="ORF">HUJ06_003840</name>
</gene>
<accession>A0A822ZMA6</accession>
<comment type="caution">
    <text evidence="1">The sequence shown here is derived from an EMBL/GenBank/DDBJ whole genome shotgun (WGS) entry which is preliminary data.</text>
</comment>
<dbReference type="Proteomes" id="UP000607653">
    <property type="component" value="Unassembled WGS sequence"/>
</dbReference>